<keyword evidence="4" id="KW-0479">Metal-binding</keyword>
<accession>A0A2C9UN54</accession>
<dbReference type="GO" id="GO:0020037">
    <property type="term" value="F:heme binding"/>
    <property type="evidence" value="ECO:0007669"/>
    <property type="project" value="InterPro"/>
</dbReference>
<dbReference type="AlphaFoldDB" id="A0A2C9UN54"/>
<keyword evidence="7" id="KW-0503">Monooxygenase</keyword>
<feature type="chain" id="PRO_5013379277" description="Cytochrome P450" evidence="8">
    <location>
        <begin position="30"/>
        <end position="332"/>
    </location>
</feature>
<evidence type="ECO:0000256" key="6">
    <source>
        <dbReference type="ARBA" id="ARBA00023004"/>
    </source>
</evidence>
<evidence type="ECO:0000256" key="1">
    <source>
        <dbReference type="ARBA" id="ARBA00001971"/>
    </source>
</evidence>
<reference evidence="9" key="1">
    <citation type="submission" date="2016-02" db="EMBL/GenBank/DDBJ databases">
        <title>WGS assembly of Manihot esculenta.</title>
        <authorList>
            <person name="Bredeson J.V."/>
            <person name="Prochnik S.E."/>
            <person name="Lyons J.B."/>
            <person name="Schmutz J."/>
            <person name="Grimwood J."/>
            <person name="Vrebalov J."/>
            <person name="Bart R.S."/>
            <person name="Amuge T."/>
            <person name="Ferguson M.E."/>
            <person name="Green R."/>
            <person name="Putnam N."/>
            <person name="Stites J."/>
            <person name="Rounsley S."/>
            <person name="Rokhsar D.S."/>
        </authorList>
    </citation>
    <scope>NUCLEOTIDE SEQUENCE [LARGE SCALE GENOMIC DNA]</scope>
    <source>
        <tissue evidence="9">Leaf</tissue>
    </source>
</reference>
<evidence type="ECO:0000256" key="8">
    <source>
        <dbReference type="SAM" id="SignalP"/>
    </source>
</evidence>
<keyword evidence="8" id="KW-0732">Signal</keyword>
<dbReference type="PRINTS" id="PR00463">
    <property type="entry name" value="EP450I"/>
</dbReference>
<evidence type="ECO:0000256" key="5">
    <source>
        <dbReference type="ARBA" id="ARBA00023002"/>
    </source>
</evidence>
<evidence type="ECO:0000313" key="9">
    <source>
        <dbReference type="EMBL" id="OAY32480.1"/>
    </source>
</evidence>
<comment type="similarity">
    <text evidence="2">Belongs to the cytochrome P450 family.</text>
</comment>
<evidence type="ECO:0000256" key="4">
    <source>
        <dbReference type="ARBA" id="ARBA00022723"/>
    </source>
</evidence>
<dbReference type="EMBL" id="CM004399">
    <property type="protein sequence ID" value="OAY32480.1"/>
    <property type="molecule type" value="Genomic_DNA"/>
</dbReference>
<dbReference type="Pfam" id="PF00067">
    <property type="entry name" value="p450"/>
    <property type="match status" value="1"/>
</dbReference>
<comment type="cofactor">
    <cofactor evidence="1">
        <name>heme</name>
        <dbReference type="ChEBI" id="CHEBI:30413"/>
    </cofactor>
</comment>
<keyword evidence="3" id="KW-0349">Heme</keyword>
<feature type="signal peptide" evidence="8">
    <location>
        <begin position="1"/>
        <end position="29"/>
    </location>
</feature>
<dbReference type="InterPro" id="IPR002401">
    <property type="entry name" value="Cyt_P450_E_grp-I"/>
</dbReference>
<dbReference type="SUPFAM" id="SSF48264">
    <property type="entry name" value="Cytochrome P450"/>
    <property type="match status" value="1"/>
</dbReference>
<dbReference type="GO" id="GO:0005506">
    <property type="term" value="F:iron ion binding"/>
    <property type="evidence" value="ECO:0007669"/>
    <property type="project" value="InterPro"/>
</dbReference>
<keyword evidence="5" id="KW-0560">Oxidoreductase</keyword>
<evidence type="ECO:0000256" key="7">
    <source>
        <dbReference type="ARBA" id="ARBA00023033"/>
    </source>
</evidence>
<dbReference type="InterPro" id="IPR001128">
    <property type="entry name" value="Cyt_P450"/>
</dbReference>
<dbReference type="GO" id="GO:0016712">
    <property type="term" value="F:oxidoreductase activity, acting on paired donors, with incorporation or reduction of molecular oxygen, reduced flavin or flavoprotein as one donor, and incorporation of one atom of oxygen"/>
    <property type="evidence" value="ECO:0000318"/>
    <property type="project" value="GO_Central"/>
</dbReference>
<gene>
    <name evidence="9" type="ORF">MANES_13G021200</name>
</gene>
<organism evidence="9">
    <name type="scientific">Manihot esculenta</name>
    <name type="common">Cassava</name>
    <name type="synonym">Jatropha manihot</name>
    <dbReference type="NCBI Taxonomy" id="3983"/>
    <lineage>
        <taxon>Eukaryota</taxon>
        <taxon>Viridiplantae</taxon>
        <taxon>Streptophyta</taxon>
        <taxon>Embryophyta</taxon>
        <taxon>Tracheophyta</taxon>
        <taxon>Spermatophyta</taxon>
        <taxon>Magnoliopsida</taxon>
        <taxon>eudicotyledons</taxon>
        <taxon>Gunneridae</taxon>
        <taxon>Pentapetalae</taxon>
        <taxon>rosids</taxon>
        <taxon>fabids</taxon>
        <taxon>Malpighiales</taxon>
        <taxon>Euphorbiaceae</taxon>
        <taxon>Crotonoideae</taxon>
        <taxon>Manihoteae</taxon>
        <taxon>Manihot</taxon>
    </lineage>
</organism>
<name>A0A2C9UN54_MANES</name>
<evidence type="ECO:0000256" key="2">
    <source>
        <dbReference type="ARBA" id="ARBA00010617"/>
    </source>
</evidence>
<protein>
    <recommendedName>
        <fullName evidence="10">Cytochrome P450</fullName>
    </recommendedName>
</protein>
<evidence type="ECO:0008006" key="10">
    <source>
        <dbReference type="Google" id="ProtNLM"/>
    </source>
</evidence>
<evidence type="ECO:0000256" key="3">
    <source>
        <dbReference type="ARBA" id="ARBA00022617"/>
    </source>
</evidence>
<sequence>MILYTLCSWMPVFLLPFLLLIKRNMKVECENKQLPPSPHKCKEHRRRNNPILGNLHQLGELPHQAYWQLSKKYGSVMLVKLGRISNVIVSSAEAAKQVLKDHDLARCSRPQLAGATRLSYNYSDVAFTPYGDYWRNMKKLIILELYSLKRVKSFQALREREIELFINSISESAASATPVNLTEKLLSLTANITFKMSFGFDYHGTDFDRKRFPEVVHDSEAVVAAFSIGELIPYVGWILDTFFQYVINDHLKPERKKEQDDVIDVLIRTKKEQADLGNSKFTNNTIKGVLLNLFAAGVDTSAIIVNWAMAELAKNPRVMKKVQNEIRNCYRL</sequence>
<dbReference type="Gene3D" id="1.10.630.10">
    <property type="entry name" value="Cytochrome P450"/>
    <property type="match status" value="1"/>
</dbReference>
<dbReference type="PANTHER" id="PTHR47955:SF19">
    <property type="entry name" value="CYTOCHROME P450 71A9-LIKE ISOFORM X1"/>
    <property type="match status" value="1"/>
</dbReference>
<dbReference type="InterPro" id="IPR036396">
    <property type="entry name" value="Cyt_P450_sf"/>
</dbReference>
<proteinExistence type="inferred from homology"/>
<dbReference type="PANTHER" id="PTHR47955">
    <property type="entry name" value="CYTOCHROME P450 FAMILY 71 PROTEIN"/>
    <property type="match status" value="1"/>
</dbReference>
<keyword evidence="6" id="KW-0408">Iron</keyword>